<keyword evidence="3" id="KW-0378">Hydrolase</keyword>
<evidence type="ECO:0000256" key="1">
    <source>
        <dbReference type="ARBA" id="ARBA00006429"/>
    </source>
</evidence>
<evidence type="ECO:0000256" key="2">
    <source>
        <dbReference type="ARBA" id="ARBA00022722"/>
    </source>
</evidence>
<sequence>MIKKLLFLLLLPTLLFAQIPAYYSGVDFTQTGDNLKVQLSSLITTTHTTMLPYTSTAFDTWDAIMISDEDTQNSANVLLVYGYDDTDTATNNDRSRSKTARATSNCIGLWNREHTFPQSLSNPPMSTTIPGVSTDIHHLRAVDCQFNSTRGNKIFQDGEGVAKSMSTSTWYPGDEWKGDVARMMMYLYVRYGNETPATSVGFGSTSYSPLNDMPNIFLEWNIQDPVSIEEINRNNAVHNIQGNRNPFIDNPYLATLIWSGPAATDYWGIIIHPNSTTWNGTSWSNGVPNSTMLAIIDGYYDSSVNGSFICNNLIVNNDKTLDIKANNFIEIQSDLTINGTVNVLDDGSLIQVNDTGVNTGTISYQRNTTANTNDYVYWSSPVNTVNTPTGFIYTWDADIPNSNGGEGNWVGAANVPMLSGVGYIMRNIFSRNFIGVPRNGVIQPAINRGTYTGPDYLGTNGTTITRFSDNWNLVGNPYPSSIDAVDFINLNTNIEGAVRLWTHATPVSTAIPNSFYGSFSANYTPNDYITYNALGTVSGPAGFNGFIAGGQSFLVNMLDGAPTTETVTFNNSLRSRSYDNSQFYRTANRNENNTLSNERHRLWLDISNTNAISDRTLIGYTTNATLEKDRTFDAVIGVKPGVLKIYSLIGTDKMTIQGRPVPFDDKDKVKIGFNVPAPGSYTLAIAAADGLLEENQEIYVEDLELNFTHNLRLAPYYFHANNAGENNNRFIIKYKLENKSNEDDITNNEVLIFNNNSGININ</sequence>
<dbReference type="GO" id="GO:0016787">
    <property type="term" value="F:hydrolase activity"/>
    <property type="evidence" value="ECO:0007669"/>
    <property type="project" value="UniProtKB-KW"/>
</dbReference>
<organism evidence="5 6">
    <name type="scientific">Flavobacterium tibetense</name>
    <dbReference type="NCBI Taxonomy" id="2233533"/>
    <lineage>
        <taxon>Bacteria</taxon>
        <taxon>Pseudomonadati</taxon>
        <taxon>Bacteroidota</taxon>
        <taxon>Flavobacteriia</taxon>
        <taxon>Flavobacteriales</taxon>
        <taxon>Flavobacteriaceae</taxon>
        <taxon>Flavobacterium</taxon>
    </lineage>
</organism>
<keyword evidence="2" id="KW-0540">Nuclease</keyword>
<evidence type="ECO:0000313" key="5">
    <source>
        <dbReference type="EMBL" id="RBA28373.1"/>
    </source>
</evidence>
<feature type="signal peptide" evidence="4">
    <location>
        <begin position="1"/>
        <end position="17"/>
    </location>
</feature>
<feature type="non-terminal residue" evidence="5">
    <location>
        <position position="762"/>
    </location>
</feature>
<dbReference type="SUPFAM" id="SSF54060">
    <property type="entry name" value="His-Me finger endonucleases"/>
    <property type="match status" value="1"/>
</dbReference>
<dbReference type="Pfam" id="PF04231">
    <property type="entry name" value="Endonuclease_1"/>
    <property type="match status" value="1"/>
</dbReference>
<dbReference type="PANTHER" id="PTHR33607">
    <property type="entry name" value="ENDONUCLEASE-1"/>
    <property type="match status" value="1"/>
</dbReference>
<evidence type="ECO:0000313" key="6">
    <source>
        <dbReference type="Proteomes" id="UP000253319"/>
    </source>
</evidence>
<accession>A0A365P1H7</accession>
<keyword evidence="6" id="KW-1185">Reference proteome</keyword>
<dbReference type="PANTHER" id="PTHR33607:SF2">
    <property type="entry name" value="ENDONUCLEASE-1"/>
    <property type="match status" value="1"/>
</dbReference>
<dbReference type="GO" id="GO:0004518">
    <property type="term" value="F:nuclease activity"/>
    <property type="evidence" value="ECO:0007669"/>
    <property type="project" value="UniProtKB-KW"/>
</dbReference>
<dbReference type="InterPro" id="IPR007346">
    <property type="entry name" value="Endonuclease-I"/>
</dbReference>
<gene>
    <name evidence="5" type="ORF">DPN68_08070</name>
</gene>
<dbReference type="RefSeq" id="WP_193477862.1">
    <property type="nucleotide sequence ID" value="NZ_QLST01000008.1"/>
</dbReference>
<dbReference type="InterPro" id="IPR044925">
    <property type="entry name" value="His-Me_finger_sf"/>
</dbReference>
<evidence type="ECO:0000256" key="4">
    <source>
        <dbReference type="SAM" id="SignalP"/>
    </source>
</evidence>
<dbReference type="EMBL" id="QLST01000008">
    <property type="protein sequence ID" value="RBA28373.1"/>
    <property type="molecule type" value="Genomic_DNA"/>
</dbReference>
<keyword evidence="4" id="KW-0732">Signal</keyword>
<evidence type="ECO:0008006" key="7">
    <source>
        <dbReference type="Google" id="ProtNLM"/>
    </source>
</evidence>
<feature type="chain" id="PRO_5016669082" description="Endonuclease I" evidence="4">
    <location>
        <begin position="18"/>
        <end position="762"/>
    </location>
</feature>
<evidence type="ECO:0000256" key="3">
    <source>
        <dbReference type="ARBA" id="ARBA00022801"/>
    </source>
</evidence>
<dbReference type="AlphaFoldDB" id="A0A365P1H7"/>
<comment type="similarity">
    <text evidence="1">Belongs to the EndA/NucM nuclease family.</text>
</comment>
<proteinExistence type="inferred from homology"/>
<comment type="caution">
    <text evidence="5">The sequence shown here is derived from an EMBL/GenBank/DDBJ whole genome shotgun (WGS) entry which is preliminary data.</text>
</comment>
<reference evidence="5 6" key="1">
    <citation type="submission" date="2018-06" db="EMBL/GenBank/DDBJ databases">
        <title>Flavobacterium tibetense sp. nov., isolated from a wetland YonghuCo on Tibetan Plateau.</title>
        <authorList>
            <person name="Xing P."/>
            <person name="Phurbu D."/>
            <person name="Lu H."/>
        </authorList>
    </citation>
    <scope>NUCLEOTIDE SEQUENCE [LARGE SCALE GENOMIC DNA]</scope>
    <source>
        <strain evidence="5 6">YH5</strain>
    </source>
</reference>
<protein>
    <recommendedName>
        <fullName evidence="7">Endonuclease I</fullName>
    </recommendedName>
</protein>
<name>A0A365P1H7_9FLAO</name>
<dbReference type="Proteomes" id="UP000253319">
    <property type="component" value="Unassembled WGS sequence"/>
</dbReference>